<keyword evidence="2 9" id="KW-0378">Hydrolase</keyword>
<reference evidence="12" key="1">
    <citation type="submission" date="2016-07" db="EMBL/GenBank/DDBJ databases">
        <authorList>
            <person name="Florea S."/>
            <person name="Webb J.S."/>
            <person name="Jaromczyk J."/>
            <person name="Schardl C.L."/>
        </authorList>
    </citation>
    <scope>NUCLEOTIDE SEQUENCE [LARGE SCALE GENOMIC DNA]</scope>
    <source>
        <strain evidence="12">1YdBTEX2</strain>
    </source>
</reference>
<evidence type="ECO:0000256" key="1">
    <source>
        <dbReference type="ARBA" id="ARBA00022741"/>
    </source>
</evidence>
<dbReference type="GO" id="GO:0043138">
    <property type="term" value="F:3'-5' DNA helicase activity"/>
    <property type="evidence" value="ECO:0007669"/>
    <property type="project" value="UniProtKB-EC"/>
</dbReference>
<dbReference type="EMBL" id="LT599584">
    <property type="protein sequence ID" value="SBW84342.1"/>
    <property type="molecule type" value="Genomic_DNA"/>
</dbReference>
<dbReference type="GO" id="GO:0005524">
    <property type="term" value="F:ATP binding"/>
    <property type="evidence" value="ECO:0007669"/>
    <property type="project" value="UniProtKB-UniRule"/>
</dbReference>
<proteinExistence type="predicted"/>
<keyword evidence="3 9" id="KW-0347">Helicase</keyword>
<organism evidence="11 12">
    <name type="scientific">Pseudomonas veronii 1YdBTEX2</name>
    <dbReference type="NCBI Taxonomy" id="1295141"/>
    <lineage>
        <taxon>Bacteria</taxon>
        <taxon>Pseudomonadati</taxon>
        <taxon>Pseudomonadota</taxon>
        <taxon>Gammaproteobacteria</taxon>
        <taxon>Pseudomonadales</taxon>
        <taxon>Pseudomonadaceae</taxon>
        <taxon>Pseudomonas</taxon>
    </lineage>
</organism>
<dbReference type="Gene3D" id="3.40.50.300">
    <property type="entry name" value="P-loop containing nucleotide triphosphate hydrolases"/>
    <property type="match status" value="2"/>
</dbReference>
<evidence type="ECO:0000313" key="12">
    <source>
        <dbReference type="Proteomes" id="UP000245431"/>
    </source>
</evidence>
<name>A0A1D3K7U3_PSEVE</name>
<feature type="binding site" evidence="9">
    <location>
        <begin position="23"/>
        <end position="30"/>
    </location>
    <ligand>
        <name>ATP</name>
        <dbReference type="ChEBI" id="CHEBI:30616"/>
    </ligand>
</feature>
<dbReference type="InterPro" id="IPR027417">
    <property type="entry name" value="P-loop_NTPase"/>
</dbReference>
<evidence type="ECO:0000256" key="7">
    <source>
        <dbReference type="ARBA" id="ARBA00034808"/>
    </source>
</evidence>
<dbReference type="GO" id="GO:0016887">
    <property type="term" value="F:ATP hydrolysis activity"/>
    <property type="evidence" value="ECO:0007669"/>
    <property type="project" value="RHEA"/>
</dbReference>
<evidence type="ECO:0000313" key="11">
    <source>
        <dbReference type="EMBL" id="SBW84342.1"/>
    </source>
</evidence>
<evidence type="ECO:0000256" key="2">
    <source>
        <dbReference type="ARBA" id="ARBA00022801"/>
    </source>
</evidence>
<dbReference type="PROSITE" id="PS51198">
    <property type="entry name" value="UVRD_HELICASE_ATP_BIND"/>
    <property type="match status" value="1"/>
</dbReference>
<keyword evidence="4 9" id="KW-0067">ATP-binding</keyword>
<feature type="domain" description="UvrD-like helicase ATP-binding" evidence="10">
    <location>
        <begin position="2"/>
        <end position="260"/>
    </location>
</feature>
<evidence type="ECO:0000256" key="9">
    <source>
        <dbReference type="PROSITE-ProRule" id="PRU00560"/>
    </source>
</evidence>
<evidence type="ECO:0000256" key="6">
    <source>
        <dbReference type="ARBA" id="ARBA00034617"/>
    </source>
</evidence>
<dbReference type="GO" id="GO:0003677">
    <property type="term" value="F:DNA binding"/>
    <property type="evidence" value="ECO:0007669"/>
    <property type="project" value="InterPro"/>
</dbReference>
<evidence type="ECO:0000256" key="4">
    <source>
        <dbReference type="ARBA" id="ARBA00022840"/>
    </source>
</evidence>
<dbReference type="InterPro" id="IPR014017">
    <property type="entry name" value="DNA_helicase_UvrD-like_C"/>
</dbReference>
<gene>
    <name evidence="11" type="ORF">PVE_R2G0313</name>
</gene>
<evidence type="ECO:0000256" key="3">
    <source>
        <dbReference type="ARBA" id="ARBA00022806"/>
    </source>
</evidence>
<dbReference type="PANTHER" id="PTHR11070:SF30">
    <property type="entry name" value="F-BOX DNA HELICASE 1"/>
    <property type="match status" value="1"/>
</dbReference>
<comment type="catalytic activity">
    <reaction evidence="6">
        <text>Couples ATP hydrolysis with the unwinding of duplex DNA by translocating in the 3'-5' direction.</text>
        <dbReference type="EC" id="5.6.2.4"/>
    </reaction>
</comment>
<sequence length="497" mass="56961">MRQWTEEQYPIITTLARLVKVNAFAGTGKTTTLVGYAENHPEEKILYIAYNTEVAAEARRRFSRNVTASTSHGLAYGPLGSKYNHKRCNNIRLTDVAKAMNTSDWSMAKDVVGMLNSFMSSPDTEIAQHHLVRFRGISINSRQIQHAQLVMRHANVYWNRMCDLQDLEAPIPHDGYLKAWLLTNPDMSRRFQTILLDEAQDTTKLLTQFVRQQYLNGCKVIFVGDRHQQLYRFRGAENALDEPWLKDAEVHTLSKSFRFGWGASHVANTILALKGEKTLLQGFGQQTQIKSKLPDGLEHRTYLYRTVAGVIDRALMCLPAPQEPDNGERVYWVGGIKKYQIQTILDMYWFSLNQTSKIKNSQLTRDYKSFQEYAEIADQTEDPEMVRIIKILKNYGDSLPDLIKRLEQITVEQEMAATVTLSTGHGSKGLEWPYVQLGDDYTYDPLDEQAAKDDPDRRNDELNLYYVVSTRGMKMLALNTMVISMMKHAKDRRAGLN</sequence>
<dbReference type="Proteomes" id="UP000245431">
    <property type="component" value="Chromosome PVE_r2"/>
</dbReference>
<evidence type="ECO:0000259" key="10">
    <source>
        <dbReference type="PROSITE" id="PS51198"/>
    </source>
</evidence>
<comment type="catalytic activity">
    <reaction evidence="8">
        <text>ATP + H2O = ADP + phosphate + H(+)</text>
        <dbReference type="Rhea" id="RHEA:13065"/>
        <dbReference type="ChEBI" id="CHEBI:15377"/>
        <dbReference type="ChEBI" id="CHEBI:15378"/>
        <dbReference type="ChEBI" id="CHEBI:30616"/>
        <dbReference type="ChEBI" id="CHEBI:43474"/>
        <dbReference type="ChEBI" id="CHEBI:456216"/>
        <dbReference type="EC" id="5.6.2.4"/>
    </reaction>
</comment>
<keyword evidence="5" id="KW-0413">Isomerase</keyword>
<dbReference type="RefSeq" id="WP_017848256.1">
    <property type="nucleotide sequence ID" value="NZ_AOUH01000028.1"/>
</dbReference>
<evidence type="ECO:0000256" key="8">
    <source>
        <dbReference type="ARBA" id="ARBA00048988"/>
    </source>
</evidence>
<dbReference type="EC" id="5.6.2.4" evidence="7"/>
<dbReference type="InterPro" id="IPR000212">
    <property type="entry name" value="DNA_helicase_UvrD/REP"/>
</dbReference>
<protein>
    <recommendedName>
        <fullName evidence="7">DNA 3'-5' helicase</fullName>
        <ecNumber evidence="7">5.6.2.4</ecNumber>
    </recommendedName>
</protein>
<dbReference type="Pfam" id="PF00580">
    <property type="entry name" value="UvrD-helicase"/>
    <property type="match status" value="1"/>
</dbReference>
<dbReference type="InterPro" id="IPR014016">
    <property type="entry name" value="UvrD-like_ATP-bd"/>
</dbReference>
<dbReference type="Pfam" id="PF13361">
    <property type="entry name" value="UvrD_C"/>
    <property type="match status" value="1"/>
</dbReference>
<dbReference type="Gene3D" id="1.10.486.10">
    <property type="entry name" value="PCRA, domain 4"/>
    <property type="match status" value="1"/>
</dbReference>
<dbReference type="PANTHER" id="PTHR11070">
    <property type="entry name" value="UVRD / RECB / PCRA DNA HELICASE FAMILY MEMBER"/>
    <property type="match status" value="1"/>
</dbReference>
<keyword evidence="1 9" id="KW-0547">Nucleotide-binding</keyword>
<dbReference type="SUPFAM" id="SSF52540">
    <property type="entry name" value="P-loop containing nucleoside triphosphate hydrolases"/>
    <property type="match status" value="1"/>
</dbReference>
<dbReference type="AlphaFoldDB" id="A0A1D3K7U3"/>
<dbReference type="GO" id="GO:0031297">
    <property type="term" value="P:replication fork processing"/>
    <property type="evidence" value="ECO:0007669"/>
    <property type="project" value="TreeGrafter"/>
</dbReference>
<evidence type="ECO:0000256" key="5">
    <source>
        <dbReference type="ARBA" id="ARBA00023235"/>
    </source>
</evidence>
<dbReference type="GO" id="GO:0000724">
    <property type="term" value="P:double-strand break repair via homologous recombination"/>
    <property type="evidence" value="ECO:0007669"/>
    <property type="project" value="TreeGrafter"/>
</dbReference>
<accession>A0A1D3K7U3</accession>